<reference evidence="3" key="1">
    <citation type="journal article" date="2020" name="Stud. Mycol.">
        <title>101 Dothideomycetes genomes: a test case for predicting lifestyles and emergence of pathogens.</title>
        <authorList>
            <person name="Haridas S."/>
            <person name="Albert R."/>
            <person name="Binder M."/>
            <person name="Bloem J."/>
            <person name="Labutti K."/>
            <person name="Salamov A."/>
            <person name="Andreopoulos B."/>
            <person name="Baker S."/>
            <person name="Barry K."/>
            <person name="Bills G."/>
            <person name="Bluhm B."/>
            <person name="Cannon C."/>
            <person name="Castanera R."/>
            <person name="Culley D."/>
            <person name="Daum C."/>
            <person name="Ezra D."/>
            <person name="Gonzalez J."/>
            <person name="Henrissat B."/>
            <person name="Kuo A."/>
            <person name="Liang C."/>
            <person name="Lipzen A."/>
            <person name="Lutzoni F."/>
            <person name="Magnuson J."/>
            <person name="Mondo S."/>
            <person name="Nolan M."/>
            <person name="Ohm R."/>
            <person name="Pangilinan J."/>
            <person name="Park H.-J."/>
            <person name="Ramirez L."/>
            <person name="Alfaro M."/>
            <person name="Sun H."/>
            <person name="Tritt A."/>
            <person name="Yoshinaga Y."/>
            <person name="Zwiers L.-H."/>
            <person name="Turgeon B."/>
            <person name="Goodwin S."/>
            <person name="Spatafora J."/>
            <person name="Crous P."/>
            <person name="Grigoriev I."/>
        </authorList>
    </citation>
    <scope>NUCLEOTIDE SEQUENCE</scope>
    <source>
        <strain evidence="3">CBS 122367</strain>
    </source>
</reference>
<evidence type="ECO:0000256" key="2">
    <source>
        <dbReference type="SAM" id="MobiDB-lite"/>
    </source>
</evidence>
<proteinExistence type="predicted"/>
<accession>A0A6G1JAS7</accession>
<feature type="coiled-coil region" evidence="1">
    <location>
        <begin position="61"/>
        <end position="148"/>
    </location>
</feature>
<feature type="compositionally biased region" description="Polar residues" evidence="2">
    <location>
        <begin position="475"/>
        <end position="489"/>
    </location>
</feature>
<feature type="region of interest" description="Disordered" evidence="2">
    <location>
        <begin position="172"/>
        <end position="365"/>
    </location>
</feature>
<feature type="compositionally biased region" description="Basic and acidic residues" evidence="2">
    <location>
        <begin position="214"/>
        <end position="228"/>
    </location>
</feature>
<sequence>MCYFTYAFYSCRHRARDHIIKCEKKKNDGTGTHCDPDQRGFKHMPECGIQVEDIDRLCGPCQELERNRRQDEAEAEAIRRDLEQARKMDLEEQRRKAEAHEAHMNSIQEQSLAKWERQNEAHLQRVLKESMQRQMEEAASQMEAAMKASRMEYSAYMEMEYGEFVEEGSSRDQAIKRKSTMDWHHPKWTSSVSGSQGGMAELEAKMSSSLSMSESHRSESHHAAEKRQWASSSNAENASTASIPSPPPPPPLPPASTSSGFSAKSRRDSKASLRASRTVESASASATSAPPPPPLPPVQTSKHSASGSASTHATSDHAVLLKKAVHTRASRRSTTGSVPRELAPPAPAFPPVDYSQPPRDQNYGRFMIGTRHQPIHPSQDVVEAPATPPKPVLPRAPAPAVRLRGSVTPAEVRAPTGFQVGPGGLQNRLRPSGSVRRPAPRPPVATAQPPNELEAIWNRRGIQRGIQRDVDDDNISTVSVTPSQSASQVSSRRFSEDSDDEK</sequence>
<feature type="compositionally biased region" description="Low complexity" evidence="2">
    <location>
        <begin position="230"/>
        <end position="243"/>
    </location>
</feature>
<dbReference type="EMBL" id="MU005574">
    <property type="protein sequence ID" value="KAF2687636.1"/>
    <property type="molecule type" value="Genomic_DNA"/>
</dbReference>
<evidence type="ECO:0000313" key="4">
    <source>
        <dbReference type="Proteomes" id="UP000799291"/>
    </source>
</evidence>
<feature type="compositionally biased region" description="Pro residues" evidence="2">
    <location>
        <begin position="244"/>
        <end position="254"/>
    </location>
</feature>
<protein>
    <submittedName>
        <fullName evidence="3">Uncharacterized protein</fullName>
    </submittedName>
</protein>
<gene>
    <name evidence="3" type="ORF">K458DRAFT_167523</name>
</gene>
<keyword evidence="4" id="KW-1185">Reference proteome</keyword>
<evidence type="ECO:0000313" key="3">
    <source>
        <dbReference type="EMBL" id="KAF2687636.1"/>
    </source>
</evidence>
<name>A0A6G1JAS7_9PLEO</name>
<dbReference type="OrthoDB" id="3799287at2759"/>
<feature type="compositionally biased region" description="Low complexity" evidence="2">
    <location>
        <begin position="300"/>
        <end position="318"/>
    </location>
</feature>
<keyword evidence="1" id="KW-0175">Coiled coil</keyword>
<feature type="compositionally biased region" description="Basic and acidic residues" evidence="2">
    <location>
        <begin position="172"/>
        <end position="185"/>
    </location>
</feature>
<dbReference type="AlphaFoldDB" id="A0A6G1JAS7"/>
<evidence type="ECO:0000256" key="1">
    <source>
        <dbReference type="SAM" id="Coils"/>
    </source>
</evidence>
<dbReference type="Proteomes" id="UP000799291">
    <property type="component" value="Unassembled WGS sequence"/>
</dbReference>
<feature type="region of interest" description="Disordered" evidence="2">
    <location>
        <begin position="407"/>
        <end position="502"/>
    </location>
</feature>
<organism evidence="3 4">
    <name type="scientific">Lentithecium fluviatile CBS 122367</name>
    <dbReference type="NCBI Taxonomy" id="1168545"/>
    <lineage>
        <taxon>Eukaryota</taxon>
        <taxon>Fungi</taxon>
        <taxon>Dikarya</taxon>
        <taxon>Ascomycota</taxon>
        <taxon>Pezizomycotina</taxon>
        <taxon>Dothideomycetes</taxon>
        <taxon>Pleosporomycetidae</taxon>
        <taxon>Pleosporales</taxon>
        <taxon>Massarineae</taxon>
        <taxon>Lentitheciaceae</taxon>
        <taxon>Lentithecium</taxon>
    </lineage>
</organism>